<accession>A0AAV5W7B5</accession>
<dbReference type="EMBL" id="BTSY01000005">
    <property type="protein sequence ID" value="GMT27731.1"/>
    <property type="molecule type" value="Genomic_DNA"/>
</dbReference>
<feature type="non-terminal residue" evidence="1">
    <location>
        <position position="152"/>
    </location>
</feature>
<feature type="non-terminal residue" evidence="1">
    <location>
        <position position="1"/>
    </location>
</feature>
<organism evidence="1 2">
    <name type="scientific">Pristionchus fissidentatus</name>
    <dbReference type="NCBI Taxonomy" id="1538716"/>
    <lineage>
        <taxon>Eukaryota</taxon>
        <taxon>Metazoa</taxon>
        <taxon>Ecdysozoa</taxon>
        <taxon>Nematoda</taxon>
        <taxon>Chromadorea</taxon>
        <taxon>Rhabditida</taxon>
        <taxon>Rhabditina</taxon>
        <taxon>Diplogasteromorpha</taxon>
        <taxon>Diplogasteroidea</taxon>
        <taxon>Neodiplogasteridae</taxon>
        <taxon>Pristionchus</taxon>
    </lineage>
</organism>
<keyword evidence="2" id="KW-1185">Reference proteome</keyword>
<gene>
    <name evidence="1" type="ORF">PFISCL1PPCAC_19028</name>
</gene>
<evidence type="ECO:0000313" key="2">
    <source>
        <dbReference type="Proteomes" id="UP001432322"/>
    </source>
</evidence>
<protein>
    <submittedName>
        <fullName evidence="1">Uncharacterized protein</fullName>
    </submittedName>
</protein>
<name>A0AAV5W7B5_9BILA</name>
<reference evidence="1" key="1">
    <citation type="submission" date="2023-10" db="EMBL/GenBank/DDBJ databases">
        <title>Genome assembly of Pristionchus species.</title>
        <authorList>
            <person name="Yoshida K."/>
            <person name="Sommer R.J."/>
        </authorList>
    </citation>
    <scope>NUCLEOTIDE SEQUENCE</scope>
    <source>
        <strain evidence="1">RS5133</strain>
    </source>
</reference>
<dbReference type="Proteomes" id="UP001432322">
    <property type="component" value="Unassembled WGS sequence"/>
</dbReference>
<evidence type="ECO:0000313" key="1">
    <source>
        <dbReference type="EMBL" id="GMT27731.1"/>
    </source>
</evidence>
<sequence length="152" mass="17701">AFAAAEKLVDDLYDEYPELGPYDEVESRAFKKELVSLLKSPVGEQDAVLAGSPSEYKILPDKIKGIIKISKRILQNYDSPEKAKAEEGKFLLWFLIQKPVMDLEEMRKNSYAKYGLTDDEIDEMKEDNEDRAFERIYERKVSDAWKLKREEK</sequence>
<proteinExistence type="predicted"/>
<dbReference type="AlphaFoldDB" id="A0AAV5W7B5"/>
<comment type="caution">
    <text evidence="1">The sequence shown here is derived from an EMBL/GenBank/DDBJ whole genome shotgun (WGS) entry which is preliminary data.</text>
</comment>